<evidence type="ECO:0000313" key="3">
    <source>
        <dbReference type="Proteomes" id="UP000800094"/>
    </source>
</evidence>
<feature type="compositionally biased region" description="Polar residues" evidence="1">
    <location>
        <begin position="209"/>
        <end position="220"/>
    </location>
</feature>
<evidence type="ECO:0000313" key="2">
    <source>
        <dbReference type="EMBL" id="KAF2241171.1"/>
    </source>
</evidence>
<organism evidence="2 3">
    <name type="scientific">Trematosphaeria pertusa</name>
    <dbReference type="NCBI Taxonomy" id="390896"/>
    <lineage>
        <taxon>Eukaryota</taxon>
        <taxon>Fungi</taxon>
        <taxon>Dikarya</taxon>
        <taxon>Ascomycota</taxon>
        <taxon>Pezizomycotina</taxon>
        <taxon>Dothideomycetes</taxon>
        <taxon>Pleosporomycetidae</taxon>
        <taxon>Pleosporales</taxon>
        <taxon>Massarineae</taxon>
        <taxon>Trematosphaeriaceae</taxon>
        <taxon>Trematosphaeria</taxon>
    </lineage>
</organism>
<feature type="region of interest" description="Disordered" evidence="1">
    <location>
        <begin position="1"/>
        <end position="104"/>
    </location>
</feature>
<feature type="compositionally biased region" description="Low complexity" evidence="1">
    <location>
        <begin position="95"/>
        <end position="104"/>
    </location>
</feature>
<dbReference type="GeneID" id="54589361"/>
<dbReference type="RefSeq" id="XP_033676175.1">
    <property type="nucleotide sequence ID" value="XM_033836031.1"/>
</dbReference>
<evidence type="ECO:0008006" key="4">
    <source>
        <dbReference type="Google" id="ProtNLM"/>
    </source>
</evidence>
<dbReference type="AlphaFoldDB" id="A0A6A6HT31"/>
<evidence type="ECO:0000256" key="1">
    <source>
        <dbReference type="SAM" id="MobiDB-lite"/>
    </source>
</evidence>
<protein>
    <recommendedName>
        <fullName evidence="4">BZIP domain-containing protein</fullName>
    </recommendedName>
</protein>
<sequence length="428" mass="46670">MPPDLPIHQYMFLGPAKKSPKAPRKSGRSTSPRAVELRRLHNRISQRKHRSKVRQARENAEGEFTSTQQAAEEPPDSPQHATAEASATSTIGHIVVPSPTSTSPRPGAMIMAEDLLQCDPPWQHVDSLLSLPAENDSTVSQQGFTLQSFKVMHCTCNSTDGPCSSHLEILRAQIMVESNSSLPPMPPPLSSTLSSPYSRSMMPLGDSAFASSMSADTSPPSDLPPATSEPSSAKARLRAPSTSSTADMTPRFSMVLEAIRQAGFQDFEEVAVAYYTSRFEWGSVPAMVQCVSRSHRLKAMLHELQQSSRQWPRWESRGLHESVSEAAVSLCVDDMERVSQAPGVSPSQSETANLISALEWLLRDQGCNSQSYSRTTGESSLSEQVEAGPDSMPHLWSLLTELAGAQGLYCGRIARILLAIILFARRAQ</sequence>
<name>A0A6A6HT31_9PLEO</name>
<proteinExistence type="predicted"/>
<gene>
    <name evidence="2" type="ORF">BU26DRAFT_611024</name>
</gene>
<reference evidence="2" key="1">
    <citation type="journal article" date="2020" name="Stud. Mycol.">
        <title>101 Dothideomycetes genomes: a test case for predicting lifestyles and emergence of pathogens.</title>
        <authorList>
            <person name="Haridas S."/>
            <person name="Albert R."/>
            <person name="Binder M."/>
            <person name="Bloem J."/>
            <person name="Labutti K."/>
            <person name="Salamov A."/>
            <person name="Andreopoulos B."/>
            <person name="Baker S."/>
            <person name="Barry K."/>
            <person name="Bills G."/>
            <person name="Bluhm B."/>
            <person name="Cannon C."/>
            <person name="Castanera R."/>
            <person name="Culley D."/>
            <person name="Daum C."/>
            <person name="Ezra D."/>
            <person name="Gonzalez J."/>
            <person name="Henrissat B."/>
            <person name="Kuo A."/>
            <person name="Liang C."/>
            <person name="Lipzen A."/>
            <person name="Lutzoni F."/>
            <person name="Magnuson J."/>
            <person name="Mondo S."/>
            <person name="Nolan M."/>
            <person name="Ohm R."/>
            <person name="Pangilinan J."/>
            <person name="Park H.-J."/>
            <person name="Ramirez L."/>
            <person name="Alfaro M."/>
            <person name="Sun H."/>
            <person name="Tritt A."/>
            <person name="Yoshinaga Y."/>
            <person name="Zwiers L.-H."/>
            <person name="Turgeon B."/>
            <person name="Goodwin S."/>
            <person name="Spatafora J."/>
            <person name="Crous P."/>
            <person name="Grigoriev I."/>
        </authorList>
    </citation>
    <scope>NUCLEOTIDE SEQUENCE</scope>
    <source>
        <strain evidence="2">CBS 122368</strain>
    </source>
</reference>
<keyword evidence="3" id="KW-1185">Reference proteome</keyword>
<feature type="compositionally biased region" description="Basic residues" evidence="1">
    <location>
        <begin position="18"/>
        <end position="27"/>
    </location>
</feature>
<dbReference type="EMBL" id="ML987213">
    <property type="protein sequence ID" value="KAF2241171.1"/>
    <property type="molecule type" value="Genomic_DNA"/>
</dbReference>
<dbReference type="Proteomes" id="UP000800094">
    <property type="component" value="Unassembled WGS sequence"/>
</dbReference>
<accession>A0A6A6HT31</accession>
<feature type="compositionally biased region" description="Basic residues" evidence="1">
    <location>
        <begin position="40"/>
        <end position="54"/>
    </location>
</feature>
<feature type="region of interest" description="Disordered" evidence="1">
    <location>
        <begin position="208"/>
        <end position="246"/>
    </location>
</feature>
<dbReference type="OrthoDB" id="194358at2759"/>